<evidence type="ECO:0000313" key="2">
    <source>
        <dbReference type="EMBL" id="MDR6598131.1"/>
    </source>
</evidence>
<reference evidence="2 3" key="1">
    <citation type="submission" date="2023-07" db="EMBL/GenBank/DDBJ databases">
        <title>Sequencing the genomes of 1000 actinobacteria strains.</title>
        <authorList>
            <person name="Klenk H.-P."/>
        </authorList>
    </citation>
    <scope>NUCLEOTIDE SEQUENCE [LARGE SCALE GENOMIC DNA]</scope>
    <source>
        <strain evidence="2 3">DSM 43749</strain>
    </source>
</reference>
<keyword evidence="3" id="KW-1185">Reference proteome</keyword>
<evidence type="ECO:0000256" key="1">
    <source>
        <dbReference type="SAM" id="SignalP"/>
    </source>
</evidence>
<protein>
    <recommendedName>
        <fullName evidence="4">Secreted protein</fullName>
    </recommendedName>
</protein>
<keyword evidence="1" id="KW-0732">Signal</keyword>
<sequence length="118" mass="12141">MLKKASTVAAVVAGLMMLGSPAFAVAGEPDEHSFHPGDGGNVAIGELDAAYEEGEEGDVADQFGAINFGNDSDLLSQLNVCNLEVNVIAVPVLSQNDHPNLCVNADNDDNDTEVAAGE</sequence>
<name>A0ABU1Q612_9PSEU</name>
<dbReference type="RefSeq" id="WP_310312235.1">
    <property type="nucleotide sequence ID" value="NZ_BAAAXB010000001.1"/>
</dbReference>
<feature type="signal peptide" evidence="1">
    <location>
        <begin position="1"/>
        <end position="24"/>
    </location>
</feature>
<comment type="caution">
    <text evidence="2">The sequence shown here is derived from an EMBL/GenBank/DDBJ whole genome shotgun (WGS) entry which is preliminary data.</text>
</comment>
<dbReference type="Proteomes" id="UP001268819">
    <property type="component" value="Unassembled WGS sequence"/>
</dbReference>
<organism evidence="2 3">
    <name type="scientific">Saccharothrix longispora</name>
    <dbReference type="NCBI Taxonomy" id="33920"/>
    <lineage>
        <taxon>Bacteria</taxon>
        <taxon>Bacillati</taxon>
        <taxon>Actinomycetota</taxon>
        <taxon>Actinomycetes</taxon>
        <taxon>Pseudonocardiales</taxon>
        <taxon>Pseudonocardiaceae</taxon>
        <taxon>Saccharothrix</taxon>
    </lineage>
</organism>
<proteinExistence type="predicted"/>
<feature type="chain" id="PRO_5045763458" description="Secreted protein" evidence="1">
    <location>
        <begin position="25"/>
        <end position="118"/>
    </location>
</feature>
<gene>
    <name evidence="2" type="ORF">J2S66_006515</name>
</gene>
<dbReference type="EMBL" id="JAVDSG010000001">
    <property type="protein sequence ID" value="MDR6598131.1"/>
    <property type="molecule type" value="Genomic_DNA"/>
</dbReference>
<evidence type="ECO:0008006" key="4">
    <source>
        <dbReference type="Google" id="ProtNLM"/>
    </source>
</evidence>
<accession>A0ABU1Q612</accession>
<evidence type="ECO:0000313" key="3">
    <source>
        <dbReference type="Proteomes" id="UP001268819"/>
    </source>
</evidence>